<keyword evidence="3" id="KW-1185">Reference proteome</keyword>
<evidence type="ECO:0000313" key="2">
    <source>
        <dbReference type="EMBL" id="OPX42954.1"/>
    </source>
</evidence>
<dbReference type="EMBL" id="MZGX01000022">
    <property type="protein sequence ID" value="OPX42954.1"/>
    <property type="molecule type" value="Genomic_DNA"/>
</dbReference>
<dbReference type="Gene3D" id="3.10.180.10">
    <property type="entry name" value="2,3-Dihydroxybiphenyl 1,2-Dioxygenase, domain 1"/>
    <property type="match status" value="1"/>
</dbReference>
<protein>
    <recommendedName>
        <fullName evidence="1">PhnB-like domain-containing protein</fullName>
    </recommendedName>
</protein>
<dbReference type="Pfam" id="PF06983">
    <property type="entry name" value="3-dmu-9_3-mt"/>
    <property type="match status" value="1"/>
</dbReference>
<proteinExistence type="predicted"/>
<reference evidence="2 3" key="1">
    <citation type="submission" date="2017-03" db="EMBL/GenBank/DDBJ databases">
        <title>Genome sequence of Clostridium hungatei DSM 14427.</title>
        <authorList>
            <person name="Poehlein A."/>
            <person name="Daniel R."/>
        </authorList>
    </citation>
    <scope>NUCLEOTIDE SEQUENCE [LARGE SCALE GENOMIC DNA]</scope>
    <source>
        <strain evidence="2 3">DSM 14427</strain>
    </source>
</reference>
<name>A0A1V4SGN3_RUMHU</name>
<dbReference type="InterPro" id="IPR029068">
    <property type="entry name" value="Glyas_Bleomycin-R_OHBP_Dase"/>
</dbReference>
<dbReference type="AlphaFoldDB" id="A0A1V4SGN3"/>
<dbReference type="PANTHER" id="PTHR33990">
    <property type="entry name" value="PROTEIN YJDN-RELATED"/>
    <property type="match status" value="1"/>
</dbReference>
<dbReference type="InterPro" id="IPR028973">
    <property type="entry name" value="PhnB-like"/>
</dbReference>
<dbReference type="OrthoDB" id="9795306at2"/>
<dbReference type="Proteomes" id="UP000191554">
    <property type="component" value="Unassembled WGS sequence"/>
</dbReference>
<dbReference type="PANTHER" id="PTHR33990:SF1">
    <property type="entry name" value="PROTEIN YJDN"/>
    <property type="match status" value="1"/>
</dbReference>
<organism evidence="2 3">
    <name type="scientific">Ruminiclostridium hungatei</name>
    <name type="common">Clostridium hungatei</name>
    <dbReference type="NCBI Taxonomy" id="48256"/>
    <lineage>
        <taxon>Bacteria</taxon>
        <taxon>Bacillati</taxon>
        <taxon>Bacillota</taxon>
        <taxon>Clostridia</taxon>
        <taxon>Eubacteriales</taxon>
        <taxon>Oscillospiraceae</taxon>
        <taxon>Ruminiclostridium</taxon>
    </lineage>
</organism>
<evidence type="ECO:0000259" key="1">
    <source>
        <dbReference type="Pfam" id="PF06983"/>
    </source>
</evidence>
<gene>
    <name evidence="2" type="ORF">CLHUN_30980</name>
</gene>
<sequence>MALQVYINFNGNCREAVEFYAEVFKAEKQKIMLMGDTPANPDFPIPEDAKKLVLHTFLDIKGGTVMFSDVMPGMDFKTGNNISLTVLSDDAEEVRSMFDKLSQGGTVQMELQETFWSKCYGFVIDRFGVGWQLSQRDA</sequence>
<comment type="caution">
    <text evidence="2">The sequence shown here is derived from an EMBL/GenBank/DDBJ whole genome shotgun (WGS) entry which is preliminary data.</text>
</comment>
<dbReference type="CDD" id="cd06588">
    <property type="entry name" value="PhnB_like"/>
    <property type="match status" value="1"/>
</dbReference>
<accession>A0A1V4SGN3</accession>
<dbReference type="SUPFAM" id="SSF54593">
    <property type="entry name" value="Glyoxalase/Bleomycin resistance protein/Dihydroxybiphenyl dioxygenase"/>
    <property type="match status" value="1"/>
</dbReference>
<dbReference type="RefSeq" id="WP_080065537.1">
    <property type="nucleotide sequence ID" value="NZ_MZGX01000022.1"/>
</dbReference>
<dbReference type="STRING" id="48256.CLHUN_30980"/>
<evidence type="ECO:0000313" key="3">
    <source>
        <dbReference type="Proteomes" id="UP000191554"/>
    </source>
</evidence>
<feature type="domain" description="PhnB-like" evidence="1">
    <location>
        <begin position="6"/>
        <end position="133"/>
    </location>
</feature>